<evidence type="ECO:0000313" key="3">
    <source>
        <dbReference type="Proteomes" id="UP000419743"/>
    </source>
</evidence>
<keyword evidence="1" id="KW-0472">Membrane</keyword>
<comment type="caution">
    <text evidence="2">The sequence shown here is derived from an EMBL/GenBank/DDBJ whole genome shotgun (WGS) entry which is preliminary data.</text>
</comment>
<keyword evidence="1" id="KW-1133">Transmembrane helix</keyword>
<sequence length="163" mass="16946">MAGGRLAFVPVFSETLLPSVWKWLLAPAGGFGAAMITVVLGMPVAVAVGVAVTVVLAVVQLRTAPVTVVTADELRAGRAHIAREFIDAVEIVEGSDLENAMGPGLDARAHVQFSSSAPAAVRVVLRDPQDPTPYWLISTRRAAELARALVGDAAQAAHSEQTG</sequence>
<accession>A0A7M4DSG2</accession>
<feature type="transmembrane region" description="Helical" evidence="1">
    <location>
        <begin position="31"/>
        <end position="59"/>
    </location>
</feature>
<gene>
    <name evidence="2" type="ORF">HALOF300_05110</name>
</gene>
<evidence type="ECO:0000256" key="1">
    <source>
        <dbReference type="SAM" id="Phobius"/>
    </source>
</evidence>
<evidence type="ECO:0000313" key="2">
    <source>
        <dbReference type="EMBL" id="VZO40406.1"/>
    </source>
</evidence>
<organism evidence="2 3">
    <name type="scientific">Occultella aeris</name>
    <dbReference type="NCBI Taxonomy" id="2761496"/>
    <lineage>
        <taxon>Bacteria</taxon>
        <taxon>Bacillati</taxon>
        <taxon>Actinomycetota</taxon>
        <taxon>Actinomycetes</taxon>
        <taxon>Micrococcales</taxon>
        <taxon>Ruaniaceae</taxon>
        <taxon>Occultella</taxon>
    </lineage>
</organism>
<evidence type="ECO:0008006" key="4">
    <source>
        <dbReference type="Google" id="ProtNLM"/>
    </source>
</evidence>
<protein>
    <recommendedName>
        <fullName evidence="4">DUF3093 domain-containing protein</fullName>
    </recommendedName>
</protein>
<dbReference type="AlphaFoldDB" id="A0A7M4DSG2"/>
<proteinExistence type="predicted"/>
<dbReference type="InterPro" id="IPR021443">
    <property type="entry name" value="DUF3093"/>
</dbReference>
<dbReference type="Pfam" id="PF11292">
    <property type="entry name" value="DUF3093"/>
    <property type="match status" value="1"/>
</dbReference>
<name>A0A7M4DSG2_9MICO</name>
<dbReference type="Proteomes" id="UP000419743">
    <property type="component" value="Unassembled WGS sequence"/>
</dbReference>
<keyword evidence="3" id="KW-1185">Reference proteome</keyword>
<dbReference type="EMBL" id="CACRYJ010000069">
    <property type="protein sequence ID" value="VZO40406.1"/>
    <property type="molecule type" value="Genomic_DNA"/>
</dbReference>
<reference evidence="2 3" key="1">
    <citation type="submission" date="2019-11" db="EMBL/GenBank/DDBJ databases">
        <authorList>
            <person name="Criscuolo A."/>
        </authorList>
    </citation>
    <scope>NUCLEOTIDE SEQUENCE [LARGE SCALE GENOMIC DNA]</scope>
    <source>
        <strain evidence="2">CIP111667</strain>
    </source>
</reference>
<keyword evidence="1" id="KW-0812">Transmembrane</keyword>